<evidence type="ECO:0000256" key="1">
    <source>
        <dbReference type="ARBA" id="ARBA00004926"/>
    </source>
</evidence>
<dbReference type="InterPro" id="IPR046348">
    <property type="entry name" value="SIS_dom_sf"/>
</dbReference>
<dbReference type="CDD" id="cd05016">
    <property type="entry name" value="SIS_PGI_2"/>
    <property type="match status" value="1"/>
</dbReference>
<dbReference type="Gene3D" id="3.40.50.10490">
    <property type="entry name" value="Glucose-6-phosphate isomerase like protein, domain 1"/>
    <property type="match status" value="2"/>
</dbReference>
<dbReference type="AlphaFoldDB" id="A0A831W9Z5"/>
<organism evidence="9">
    <name type="scientific">Thiolapillus brandeum</name>
    <dbReference type="NCBI Taxonomy" id="1076588"/>
    <lineage>
        <taxon>Bacteria</taxon>
        <taxon>Pseudomonadati</taxon>
        <taxon>Pseudomonadota</taxon>
        <taxon>Gammaproteobacteria</taxon>
        <taxon>Chromatiales</taxon>
        <taxon>Sedimenticolaceae</taxon>
        <taxon>Thiolapillus</taxon>
    </lineage>
</organism>
<evidence type="ECO:0000313" key="9">
    <source>
        <dbReference type="EMBL" id="HEC05957.1"/>
    </source>
</evidence>
<dbReference type="EC" id="5.3.1.9" evidence="7"/>
<proteinExistence type="inferred from homology"/>
<comment type="similarity">
    <text evidence="2 7 8">Belongs to the GPI family.</text>
</comment>
<dbReference type="PRINTS" id="PR00662">
    <property type="entry name" value="G6PISOMERASE"/>
</dbReference>
<dbReference type="PANTHER" id="PTHR11469">
    <property type="entry name" value="GLUCOSE-6-PHOSPHATE ISOMERASE"/>
    <property type="match status" value="1"/>
</dbReference>
<name>A0A831W9Z5_9GAMM</name>
<feature type="active site" description="Proton donor" evidence="7">
    <location>
        <position position="360"/>
    </location>
</feature>
<evidence type="ECO:0000256" key="8">
    <source>
        <dbReference type="RuleBase" id="RU000612"/>
    </source>
</evidence>
<dbReference type="FunFam" id="1.10.1390.10:FF:000001">
    <property type="entry name" value="Glucose-6-phosphate isomerase"/>
    <property type="match status" value="1"/>
</dbReference>
<dbReference type="PROSITE" id="PS00765">
    <property type="entry name" value="P_GLUCOSE_ISOMERASE_1"/>
    <property type="match status" value="1"/>
</dbReference>
<accession>A0A831W9Z5</accession>
<evidence type="ECO:0000256" key="2">
    <source>
        <dbReference type="ARBA" id="ARBA00006604"/>
    </source>
</evidence>
<dbReference type="InterPro" id="IPR023096">
    <property type="entry name" value="G6P_Isomerase_C"/>
</dbReference>
<dbReference type="InterPro" id="IPR018189">
    <property type="entry name" value="Phosphoglucose_isomerase_CS"/>
</dbReference>
<comment type="subcellular location">
    <subcellularLocation>
        <location evidence="7">Cytoplasm</location>
    </subcellularLocation>
</comment>
<dbReference type="Gene3D" id="1.10.1390.10">
    <property type="match status" value="1"/>
</dbReference>
<feature type="active site" evidence="7">
    <location>
        <position position="519"/>
    </location>
</feature>
<dbReference type="Pfam" id="PF00342">
    <property type="entry name" value="PGI"/>
    <property type="match status" value="1"/>
</dbReference>
<dbReference type="GO" id="GO:0097367">
    <property type="term" value="F:carbohydrate derivative binding"/>
    <property type="evidence" value="ECO:0007669"/>
    <property type="project" value="InterPro"/>
</dbReference>
<protein>
    <recommendedName>
        <fullName evidence="7">Glucose-6-phosphate isomerase</fullName>
        <shortName evidence="7">GPI</shortName>
        <ecNumber evidence="7">5.3.1.9</ecNumber>
    </recommendedName>
    <alternativeName>
        <fullName evidence="7">Phosphoglucose isomerase</fullName>
        <shortName evidence="7">PGI</shortName>
    </alternativeName>
    <alternativeName>
        <fullName evidence="7">Phosphohexose isomerase</fullName>
        <shortName evidence="7">PHI</shortName>
    </alternativeName>
</protein>
<comment type="catalytic activity">
    <reaction evidence="6 7 8">
        <text>alpha-D-glucose 6-phosphate = beta-D-fructose 6-phosphate</text>
        <dbReference type="Rhea" id="RHEA:11816"/>
        <dbReference type="ChEBI" id="CHEBI:57634"/>
        <dbReference type="ChEBI" id="CHEBI:58225"/>
        <dbReference type="EC" id="5.3.1.9"/>
    </reaction>
</comment>
<dbReference type="GO" id="GO:0051156">
    <property type="term" value="P:glucose 6-phosphate metabolic process"/>
    <property type="evidence" value="ECO:0007669"/>
    <property type="project" value="TreeGrafter"/>
</dbReference>
<dbReference type="GO" id="GO:0004347">
    <property type="term" value="F:glucose-6-phosphate isomerase activity"/>
    <property type="evidence" value="ECO:0007669"/>
    <property type="project" value="UniProtKB-UniRule"/>
</dbReference>
<dbReference type="GO" id="GO:0006096">
    <property type="term" value="P:glycolytic process"/>
    <property type="evidence" value="ECO:0007669"/>
    <property type="project" value="UniProtKB-UniRule"/>
</dbReference>
<dbReference type="HAMAP" id="MF_00473">
    <property type="entry name" value="G6P_isomerase"/>
    <property type="match status" value="1"/>
</dbReference>
<dbReference type="UniPathway" id="UPA00109">
    <property type="reaction ID" value="UER00181"/>
</dbReference>
<evidence type="ECO:0000256" key="6">
    <source>
        <dbReference type="ARBA" id="ARBA00029321"/>
    </source>
</evidence>
<evidence type="ECO:0000256" key="4">
    <source>
        <dbReference type="ARBA" id="ARBA00023152"/>
    </source>
</evidence>
<feature type="active site" evidence="7">
    <location>
        <position position="391"/>
    </location>
</feature>
<dbReference type="CDD" id="cd05015">
    <property type="entry name" value="SIS_PGI_1"/>
    <property type="match status" value="1"/>
</dbReference>
<dbReference type="UniPathway" id="UPA00138"/>
<reference evidence="9" key="1">
    <citation type="journal article" date="2020" name="mSystems">
        <title>Genome- and Community-Level Interaction Insights into Carbon Utilization and Element Cycling Functions of Hydrothermarchaeota in Hydrothermal Sediment.</title>
        <authorList>
            <person name="Zhou Z."/>
            <person name="Liu Y."/>
            <person name="Xu W."/>
            <person name="Pan J."/>
            <person name="Luo Z.H."/>
            <person name="Li M."/>
        </authorList>
    </citation>
    <scope>NUCLEOTIDE SEQUENCE [LARGE SCALE GENOMIC DNA]</scope>
    <source>
        <strain evidence="9">HyVt-458</strain>
    </source>
</reference>
<keyword evidence="4 7" id="KW-0324">Glycolysis</keyword>
<keyword evidence="3 7" id="KW-0312">Gluconeogenesis</keyword>
<sequence length="552" mass="62229">MPTTTQSSPEKLEAAWQSLQEHAKQVKQQHLRELFATDDKRFERFSLEFGELLLDYSKNFITTETLGLLQDLAQQADLKAWIKRMFSGEHINNTEDRAVLHTALRNRSNTPVMVDGKDVMPEVNRVLDQMDDFCGRVRGGEWKGYSGKAITDIVNIGIGGSDLGPHMVATALRPYWKKGLTAHFVSNVDGTDINETLTRVSPETTLFVIASKTFTTRETMTNAHSARQWFLDNSGDDYSRIRHHFVAVSTNSSAVQAFGIDHDNMFEFWDWVGGRYSLWSAIGLPIALVVGMENFRELLSGAHQMDRHFAEADFSRNMPVILGLLGIWYRNFFDAGNHAILPYDHSLRLLPAYLQQADMESNGKRVTREGKVVDYDTGPVIWGQPGTNGQHAFFQLIHQGTELVPADFILPVRTHHPISEHHEILSANCIAQTEALMRGKTEEEVRKELSDTGMSEARIDALAPHKVFPGNKPTNTLLMRHLTPYNLGKLIALYEHKIFVESVIWNINAFDQWGVELGKQLAGVIEEELDSALPCTSHDSSTNGLVNYLKKQ</sequence>
<dbReference type="InterPro" id="IPR035476">
    <property type="entry name" value="SIS_PGI_1"/>
</dbReference>
<evidence type="ECO:0000256" key="7">
    <source>
        <dbReference type="HAMAP-Rule" id="MF_00473"/>
    </source>
</evidence>
<evidence type="ECO:0000256" key="5">
    <source>
        <dbReference type="ARBA" id="ARBA00023235"/>
    </source>
</evidence>
<dbReference type="PANTHER" id="PTHR11469:SF1">
    <property type="entry name" value="GLUCOSE-6-PHOSPHATE ISOMERASE"/>
    <property type="match status" value="1"/>
</dbReference>
<dbReference type="SUPFAM" id="SSF53697">
    <property type="entry name" value="SIS domain"/>
    <property type="match status" value="1"/>
</dbReference>
<gene>
    <name evidence="7" type="primary">pgi</name>
    <name evidence="9" type="ORF">ENJ12_03850</name>
</gene>
<comment type="caution">
    <text evidence="9">The sequence shown here is derived from an EMBL/GenBank/DDBJ whole genome shotgun (WGS) entry which is preliminary data.</text>
</comment>
<keyword evidence="7" id="KW-0963">Cytoplasm</keyword>
<comment type="function">
    <text evidence="7">Catalyzes the reversible isomerization of glucose-6-phosphate to fructose-6-phosphate.</text>
</comment>
<dbReference type="FunFam" id="3.40.50.10490:FF:000004">
    <property type="entry name" value="Glucose-6-phosphate isomerase"/>
    <property type="match status" value="1"/>
</dbReference>
<keyword evidence="5 7" id="KW-0413">Isomerase</keyword>
<dbReference type="GO" id="GO:0006094">
    <property type="term" value="P:gluconeogenesis"/>
    <property type="evidence" value="ECO:0007669"/>
    <property type="project" value="UniProtKB-UniRule"/>
</dbReference>
<dbReference type="EMBL" id="DRLF01000140">
    <property type="protein sequence ID" value="HEC05957.1"/>
    <property type="molecule type" value="Genomic_DNA"/>
</dbReference>
<dbReference type="Proteomes" id="UP000886339">
    <property type="component" value="Unassembled WGS sequence"/>
</dbReference>
<evidence type="ECO:0000256" key="3">
    <source>
        <dbReference type="ARBA" id="ARBA00022432"/>
    </source>
</evidence>
<dbReference type="InterPro" id="IPR035482">
    <property type="entry name" value="SIS_PGI_2"/>
</dbReference>
<dbReference type="PROSITE" id="PS00174">
    <property type="entry name" value="P_GLUCOSE_ISOMERASE_2"/>
    <property type="match status" value="1"/>
</dbReference>
<comment type="pathway">
    <text evidence="7">Carbohydrate biosynthesis; gluconeogenesis.</text>
</comment>
<comment type="pathway">
    <text evidence="1 7 8">Carbohydrate degradation; glycolysis; D-glyceraldehyde 3-phosphate and glycerone phosphate from D-glucose: step 2/4.</text>
</comment>
<dbReference type="GO" id="GO:0048029">
    <property type="term" value="F:monosaccharide binding"/>
    <property type="evidence" value="ECO:0007669"/>
    <property type="project" value="TreeGrafter"/>
</dbReference>
<dbReference type="InterPro" id="IPR001672">
    <property type="entry name" value="G6P_Isomerase"/>
</dbReference>
<dbReference type="PROSITE" id="PS51463">
    <property type="entry name" value="P_GLUCOSE_ISOMERASE_3"/>
    <property type="match status" value="1"/>
</dbReference>
<dbReference type="NCBIfam" id="NF001211">
    <property type="entry name" value="PRK00179.1"/>
    <property type="match status" value="1"/>
</dbReference>
<dbReference type="GO" id="GO:0005829">
    <property type="term" value="C:cytosol"/>
    <property type="evidence" value="ECO:0007669"/>
    <property type="project" value="TreeGrafter"/>
</dbReference>